<dbReference type="OrthoDB" id="10058185at2759"/>
<organism evidence="5 6">
    <name type="scientific">Olpidium bornovanus</name>
    <dbReference type="NCBI Taxonomy" id="278681"/>
    <lineage>
        <taxon>Eukaryota</taxon>
        <taxon>Fungi</taxon>
        <taxon>Fungi incertae sedis</taxon>
        <taxon>Olpidiomycota</taxon>
        <taxon>Olpidiomycotina</taxon>
        <taxon>Olpidiomycetes</taxon>
        <taxon>Olpidiales</taxon>
        <taxon>Olpidiaceae</taxon>
        <taxon>Olpidium</taxon>
    </lineage>
</organism>
<comment type="similarity">
    <text evidence="1">Belongs to the 3-beta-HSD family.</text>
</comment>
<feature type="domain" description="3-beta hydroxysteroid dehydrogenase/isomerase" evidence="4">
    <location>
        <begin position="178"/>
        <end position="215"/>
    </location>
</feature>
<dbReference type="GO" id="GO:0016616">
    <property type="term" value="F:oxidoreductase activity, acting on the CH-OH group of donors, NAD or NADP as acceptor"/>
    <property type="evidence" value="ECO:0007669"/>
    <property type="project" value="InterPro"/>
</dbReference>
<accession>A0A8H8A1S5</accession>
<dbReference type="InterPro" id="IPR036291">
    <property type="entry name" value="NAD(P)-bd_dom_sf"/>
</dbReference>
<dbReference type="Proteomes" id="UP000673691">
    <property type="component" value="Unassembled WGS sequence"/>
</dbReference>
<feature type="non-terminal residue" evidence="5">
    <location>
        <position position="370"/>
    </location>
</feature>
<keyword evidence="2" id="KW-0560">Oxidoreductase</keyword>
<dbReference type="EMBL" id="JAEFCI010000419">
    <property type="protein sequence ID" value="KAG5463559.1"/>
    <property type="molecule type" value="Genomic_DNA"/>
</dbReference>
<reference evidence="5 6" key="1">
    <citation type="journal article" name="Sci. Rep.">
        <title>Genome-scale phylogenetic analyses confirm Olpidium as the closest living zoosporic fungus to the non-flagellated, terrestrial fungi.</title>
        <authorList>
            <person name="Chang Y."/>
            <person name="Rochon D."/>
            <person name="Sekimoto S."/>
            <person name="Wang Y."/>
            <person name="Chovatia M."/>
            <person name="Sandor L."/>
            <person name="Salamov A."/>
            <person name="Grigoriev I.V."/>
            <person name="Stajich J.E."/>
            <person name="Spatafora J.W."/>
        </authorList>
    </citation>
    <scope>NUCLEOTIDE SEQUENCE [LARGE SCALE GENOMIC DNA]</scope>
    <source>
        <strain evidence="5">S191</strain>
    </source>
</reference>
<feature type="non-terminal residue" evidence="5">
    <location>
        <position position="1"/>
    </location>
</feature>
<evidence type="ECO:0000256" key="2">
    <source>
        <dbReference type="ARBA" id="ARBA00023002"/>
    </source>
</evidence>
<dbReference type="Pfam" id="PF01073">
    <property type="entry name" value="3Beta_HSD"/>
    <property type="match status" value="2"/>
</dbReference>
<dbReference type="AlphaFoldDB" id="A0A8H8A1S5"/>
<name>A0A8H8A1S5_9FUNG</name>
<dbReference type="PANTHER" id="PTHR43245:SF51">
    <property type="entry name" value="SHORT CHAIN DEHYDROGENASE_REDUCTASE FAMILY 42E, MEMBER 2"/>
    <property type="match status" value="1"/>
</dbReference>
<evidence type="ECO:0000259" key="4">
    <source>
        <dbReference type="Pfam" id="PF01073"/>
    </source>
</evidence>
<evidence type="ECO:0000313" key="5">
    <source>
        <dbReference type="EMBL" id="KAG5463559.1"/>
    </source>
</evidence>
<dbReference type="PANTHER" id="PTHR43245">
    <property type="entry name" value="BIFUNCTIONAL POLYMYXIN RESISTANCE PROTEIN ARNA"/>
    <property type="match status" value="1"/>
</dbReference>
<evidence type="ECO:0000256" key="1">
    <source>
        <dbReference type="ARBA" id="ARBA00009219"/>
    </source>
</evidence>
<keyword evidence="6" id="KW-1185">Reference proteome</keyword>
<dbReference type="InterPro" id="IPR002225">
    <property type="entry name" value="3Beta_OHSteriod_DH/Estase"/>
</dbReference>
<feature type="region of interest" description="Disordered" evidence="3">
    <location>
        <begin position="222"/>
        <end position="243"/>
    </location>
</feature>
<dbReference type="SUPFAM" id="SSF51735">
    <property type="entry name" value="NAD(P)-binding Rossmann-fold domains"/>
    <property type="match status" value="1"/>
</dbReference>
<comment type="caution">
    <text evidence="5">The sequence shown here is derived from an EMBL/GenBank/DDBJ whole genome shotgun (WGS) entry which is preliminary data.</text>
</comment>
<evidence type="ECO:0000256" key="3">
    <source>
        <dbReference type="SAM" id="MobiDB-lite"/>
    </source>
</evidence>
<dbReference type="GO" id="GO:0006694">
    <property type="term" value="P:steroid biosynthetic process"/>
    <property type="evidence" value="ECO:0007669"/>
    <property type="project" value="InterPro"/>
</dbReference>
<dbReference type="Gene3D" id="3.40.50.720">
    <property type="entry name" value="NAD(P)-binding Rossmann-like Domain"/>
    <property type="match status" value="1"/>
</dbReference>
<feature type="domain" description="3-beta hydroxysteroid dehydrogenase/isomerase" evidence="4">
    <location>
        <begin position="61"/>
        <end position="124"/>
    </location>
</feature>
<dbReference type="InterPro" id="IPR050177">
    <property type="entry name" value="Lipid_A_modif_metabolic_enz"/>
</dbReference>
<protein>
    <recommendedName>
        <fullName evidence="4">3-beta hydroxysteroid dehydrogenase/isomerase domain-containing protein</fullName>
    </recommendedName>
</protein>
<evidence type="ECO:0000313" key="6">
    <source>
        <dbReference type="Proteomes" id="UP000673691"/>
    </source>
</evidence>
<gene>
    <name evidence="5" type="ORF">BJ554DRAFT_6485</name>
</gene>
<sequence>GVCAPARSEHPARERFPGRTGARAFPVLISPARIYDTPRGFRAQVAMAFWAVTSVRVFDRQQRYADVPYTIGDVNDYASLLPAFVGASAVVHTVAPVPGARGDVHWAVSVQGTRNVIRAVVYSGKDIVNGDESMPYAENHVDEYTKHKVVFAERLYDGKRRERWEYDLPRLRNLYLTAEAEQLVLAANGKNGLLTCALRPCGMFGPRDALATAKILSADVVGRPGGGNKDTSQADDTQSRRLPARVTGTAEAGRMRIQIGNNKNLVDFTYIENVSYAHAFNITNGEPIAFWDFPRALWAKCGFRPGKPIVLPYWVGYLLAALAELVASLLSVVSDRVDPPTFTRLHVKFMKVNRYFSIRKARVILGYEPL</sequence>
<proteinExistence type="inferred from homology"/>